<evidence type="ECO:0000313" key="1">
    <source>
        <dbReference type="EMBL" id="EQD27069.1"/>
    </source>
</evidence>
<dbReference type="PIRSF" id="PIRSF022057">
    <property type="entry name" value="UCP022057"/>
    <property type="match status" value="1"/>
</dbReference>
<organism evidence="1">
    <name type="scientific">mine drainage metagenome</name>
    <dbReference type="NCBI Taxonomy" id="410659"/>
    <lineage>
        <taxon>unclassified sequences</taxon>
        <taxon>metagenomes</taxon>
        <taxon>ecological metagenomes</taxon>
    </lineage>
</organism>
<gene>
    <name evidence="1" type="ORF">B1B_19309</name>
</gene>
<comment type="caution">
    <text evidence="1">The sequence shown here is derived from an EMBL/GenBank/DDBJ whole genome shotgun (WGS) entry which is preliminary data.</text>
</comment>
<dbReference type="Pfam" id="PF09824">
    <property type="entry name" value="ArsR"/>
    <property type="match status" value="1"/>
</dbReference>
<protein>
    <submittedName>
        <fullName evidence="1">ArsR transcriptional regulator</fullName>
    </submittedName>
</protein>
<reference evidence="1" key="1">
    <citation type="submission" date="2013-08" db="EMBL/GenBank/DDBJ databases">
        <authorList>
            <person name="Mendez C."/>
            <person name="Richter M."/>
            <person name="Ferrer M."/>
            <person name="Sanchez J."/>
        </authorList>
    </citation>
    <scope>NUCLEOTIDE SEQUENCE</scope>
</reference>
<accession>T0ZE45</accession>
<dbReference type="InterPro" id="IPR014517">
    <property type="entry name" value="ArsR_tscrpt_regulator"/>
</dbReference>
<sequence length="170" mass="19555">MQQRIKVVNEVSDLVPVLRAVDSPLKLALFKKLSESWVTAEDVEQEFGKEGEKVLGFFEKLKLVDSRWVSREGKRSPEKSFHTYYSTVNINTTAPLTEVSEILSVASLADKDYARFEKEIYDLVGEQGRFFSDVAEELKMSTTRLKGLIKRSEKLEFRGHRVERLNGHRS</sequence>
<dbReference type="AlphaFoldDB" id="T0ZE45"/>
<name>T0ZE45_9ZZZZ</name>
<proteinExistence type="predicted"/>
<reference evidence="1" key="2">
    <citation type="journal article" date="2014" name="ISME J.">
        <title>Microbial stratification in low pH oxic and suboxic macroscopic growths along an acid mine drainage.</title>
        <authorList>
            <person name="Mendez-Garcia C."/>
            <person name="Mesa V."/>
            <person name="Sprenger R.R."/>
            <person name="Richter M."/>
            <person name="Diez M.S."/>
            <person name="Solano J."/>
            <person name="Bargiela R."/>
            <person name="Golyshina O.V."/>
            <person name="Manteca A."/>
            <person name="Ramos J.L."/>
            <person name="Gallego J.R."/>
            <person name="Llorente I."/>
            <person name="Martins Dos Santos V.A."/>
            <person name="Jensen O.N."/>
            <person name="Pelaez A.I."/>
            <person name="Sanchez J."/>
            <person name="Ferrer M."/>
        </authorList>
    </citation>
    <scope>NUCLEOTIDE SEQUENCE</scope>
</reference>
<dbReference type="EMBL" id="AUZY01012977">
    <property type="protein sequence ID" value="EQD27069.1"/>
    <property type="molecule type" value="Genomic_DNA"/>
</dbReference>